<protein>
    <submittedName>
        <fullName evidence="2">Uncharacterized protein</fullName>
    </submittedName>
</protein>
<name>A0A5B7JC15_PORTR</name>
<feature type="region of interest" description="Disordered" evidence="1">
    <location>
        <begin position="60"/>
        <end position="82"/>
    </location>
</feature>
<comment type="caution">
    <text evidence="2">The sequence shown here is derived from an EMBL/GenBank/DDBJ whole genome shotgun (WGS) entry which is preliminary data.</text>
</comment>
<dbReference type="EMBL" id="VSRR010097945">
    <property type="protein sequence ID" value="MPC94290.1"/>
    <property type="molecule type" value="Genomic_DNA"/>
</dbReference>
<keyword evidence="3" id="KW-1185">Reference proteome</keyword>
<gene>
    <name evidence="2" type="ORF">E2C01_089452</name>
</gene>
<evidence type="ECO:0000313" key="2">
    <source>
        <dbReference type="EMBL" id="MPC94290.1"/>
    </source>
</evidence>
<accession>A0A5B7JC15</accession>
<evidence type="ECO:0000313" key="3">
    <source>
        <dbReference type="Proteomes" id="UP000324222"/>
    </source>
</evidence>
<proteinExistence type="predicted"/>
<evidence type="ECO:0000256" key="1">
    <source>
        <dbReference type="SAM" id="MobiDB-lite"/>
    </source>
</evidence>
<sequence>MSSIIPPYLYHSHVSSLSPSLPLSLISFSPSIPPSRISFSPSQPSFPLYSGGRRRHFRKYMRKSQDKSTLYSDSKNCESRER</sequence>
<organism evidence="2 3">
    <name type="scientific">Portunus trituberculatus</name>
    <name type="common">Swimming crab</name>
    <name type="synonym">Neptunus trituberculatus</name>
    <dbReference type="NCBI Taxonomy" id="210409"/>
    <lineage>
        <taxon>Eukaryota</taxon>
        <taxon>Metazoa</taxon>
        <taxon>Ecdysozoa</taxon>
        <taxon>Arthropoda</taxon>
        <taxon>Crustacea</taxon>
        <taxon>Multicrustacea</taxon>
        <taxon>Malacostraca</taxon>
        <taxon>Eumalacostraca</taxon>
        <taxon>Eucarida</taxon>
        <taxon>Decapoda</taxon>
        <taxon>Pleocyemata</taxon>
        <taxon>Brachyura</taxon>
        <taxon>Eubrachyura</taxon>
        <taxon>Portunoidea</taxon>
        <taxon>Portunidae</taxon>
        <taxon>Portuninae</taxon>
        <taxon>Portunus</taxon>
    </lineage>
</organism>
<dbReference type="Proteomes" id="UP000324222">
    <property type="component" value="Unassembled WGS sequence"/>
</dbReference>
<reference evidence="2 3" key="1">
    <citation type="submission" date="2019-05" db="EMBL/GenBank/DDBJ databases">
        <title>Another draft genome of Portunus trituberculatus and its Hox gene families provides insights of decapod evolution.</title>
        <authorList>
            <person name="Jeong J.-H."/>
            <person name="Song I."/>
            <person name="Kim S."/>
            <person name="Choi T."/>
            <person name="Kim D."/>
            <person name="Ryu S."/>
            <person name="Kim W."/>
        </authorList>
    </citation>
    <scope>NUCLEOTIDE SEQUENCE [LARGE SCALE GENOMIC DNA]</scope>
    <source>
        <tissue evidence="2">Muscle</tissue>
    </source>
</reference>
<dbReference type="AlphaFoldDB" id="A0A5B7JC15"/>